<dbReference type="Pfam" id="PF17802">
    <property type="entry name" value="SpaA"/>
    <property type="match status" value="1"/>
</dbReference>
<dbReference type="InterPro" id="IPR041033">
    <property type="entry name" value="SpaA_PFL_dom_1"/>
</dbReference>
<organism evidence="4 5">
    <name type="scientific">Bifidobacterium catenulatum DSM 16992 = JCM 1194 = LMG 11043</name>
    <dbReference type="NCBI Taxonomy" id="566552"/>
    <lineage>
        <taxon>Bacteria</taxon>
        <taxon>Bacillati</taxon>
        <taxon>Actinomycetota</taxon>
        <taxon>Actinomycetes</taxon>
        <taxon>Bifidobacteriales</taxon>
        <taxon>Bifidobacteriaceae</taxon>
        <taxon>Bifidobacterium</taxon>
    </lineage>
</organism>
<dbReference type="AlphaFoldDB" id="B6XW33"/>
<dbReference type="NCBIfam" id="TIGR04226">
    <property type="entry name" value="RrgB_K2N_iso_D2"/>
    <property type="match status" value="1"/>
</dbReference>
<feature type="domain" description="Gram-positive pilin backbone subunit 2 Cna-B-like" evidence="2">
    <location>
        <begin position="242"/>
        <end position="360"/>
    </location>
</feature>
<dbReference type="InterPro" id="IPR013783">
    <property type="entry name" value="Ig-like_fold"/>
</dbReference>
<proteinExistence type="predicted"/>
<evidence type="ECO:0000313" key="5">
    <source>
        <dbReference type="Proteomes" id="UP000003882"/>
    </source>
</evidence>
<feature type="domain" description="SpaA-like prealbumin fold" evidence="3">
    <location>
        <begin position="393"/>
        <end position="494"/>
    </location>
</feature>
<dbReference type="InterPro" id="IPR026466">
    <property type="entry name" value="Fim_isopep_form_D2_dom"/>
</dbReference>
<reference evidence="4 5" key="2">
    <citation type="submission" date="2008-10" db="EMBL/GenBank/DDBJ databases">
        <authorList>
            <person name="Fulton L."/>
            <person name="Clifton S."/>
            <person name="Fulton B."/>
            <person name="Xu J."/>
            <person name="Minx P."/>
            <person name="Pepin K.H."/>
            <person name="Johnson M."/>
            <person name="Bhonagiri V."/>
            <person name="Nash W.E."/>
            <person name="Mardis E.R."/>
            <person name="Wilson R.K."/>
        </authorList>
    </citation>
    <scope>NUCLEOTIDE SEQUENCE [LARGE SCALE GENOMIC DNA]</scope>
    <source>
        <strain evidence="4 5">DSM 16992</strain>
    </source>
</reference>
<evidence type="ECO:0000259" key="3">
    <source>
        <dbReference type="Pfam" id="PF17802"/>
    </source>
</evidence>
<protein>
    <submittedName>
        <fullName evidence="4">LPXTG-motif cell wall anchor domain protein</fullName>
    </submittedName>
</protein>
<reference evidence="4 5" key="1">
    <citation type="submission" date="2008-10" db="EMBL/GenBank/DDBJ databases">
        <title>Draft genome sequence of Bifidobacterium catenulatum (DSM 16992).</title>
        <authorList>
            <person name="Sudarsanam P."/>
            <person name="Ley R."/>
            <person name="Guruge J."/>
            <person name="Turnbaugh P.J."/>
            <person name="Mahowald M."/>
            <person name="Liep D."/>
            <person name="Gordon J."/>
        </authorList>
    </citation>
    <scope>NUCLEOTIDE SEQUENCE [LARGE SCALE GENOMIC DNA]</scope>
    <source>
        <strain evidence="4 5">DSM 16992</strain>
    </source>
</reference>
<feature type="transmembrane region" description="Helical" evidence="1">
    <location>
        <begin position="534"/>
        <end position="557"/>
    </location>
</feature>
<sequence>MPHDDHIDKPYLPNRKDFHLEKGTVMKSLMKKVFAAAAAIATVFGLAATTVATANAADNATLTVSTTDAKFAGKTVNAYKMFSATVSGDGGSKAVSYTLTDEWKPFFKNSTASGLTGATDENVNDKANDYVSKLKDEDLVAFATKASNWAQTKTNSITADATAMVSADATNGSYTATFTDLDYGYYVVAVPGATLANASGQYATLVSVDSTNVNTDIKGDLPTVDKKVQVDGTGKDATDAKIGDTLTFTLTSTIPDMSAYDTYTFNFKDTLSQGLTFGQVTSVTVEGVTNPLTVNTDYTVTTPTVSDNTLTVAMKDFKAKQQANAGKKITVTYTATLNENAVVGGAGNTNSAKIQYSNNPSTNETGESEPSKVRVFTYGFTVDKYTGDEYTDKARRLAGAEFTLAPKNDTDSTAISFVQVSAGDGTTNAVYRVAKTGEEGATTTIITPASGKVVFQGLKNGEYTLTETKAPAGYNKLASAIGVKVNGQNNGTDTTNATVTITYNNNNGSNYDQTASNGVIPVQNKSGAILPGTGGMGTIAFTVIGVLVIALGVAWTLKRKNA</sequence>
<gene>
    <name evidence="4" type="ORF">BIFCAT_01422</name>
</gene>
<dbReference type="Proteomes" id="UP000003882">
    <property type="component" value="Unassembled WGS sequence"/>
</dbReference>
<dbReference type="Pfam" id="PF16569">
    <property type="entry name" value="GramPos_pilinBB"/>
    <property type="match status" value="1"/>
</dbReference>
<keyword evidence="1" id="KW-1133">Transmembrane helix</keyword>
<dbReference type="EMBL" id="ABXY01000020">
    <property type="protein sequence ID" value="EEB21152.1"/>
    <property type="molecule type" value="Genomic_DNA"/>
</dbReference>
<evidence type="ECO:0000256" key="1">
    <source>
        <dbReference type="SAM" id="Phobius"/>
    </source>
</evidence>
<dbReference type="eggNOG" id="COG4932">
    <property type="taxonomic scope" value="Bacteria"/>
</dbReference>
<evidence type="ECO:0000313" key="4">
    <source>
        <dbReference type="EMBL" id="EEB21152.1"/>
    </source>
</evidence>
<dbReference type="InterPro" id="IPR032334">
    <property type="entry name" value="GramPos_pilinBB"/>
</dbReference>
<dbReference type="InterPro" id="IPR048052">
    <property type="entry name" value="FM1-like"/>
</dbReference>
<dbReference type="GO" id="GO:0005975">
    <property type="term" value="P:carbohydrate metabolic process"/>
    <property type="evidence" value="ECO:0007669"/>
    <property type="project" value="UniProtKB-ARBA"/>
</dbReference>
<accession>B6XW33</accession>
<dbReference type="Gene3D" id="2.60.40.10">
    <property type="entry name" value="Immunoglobulins"/>
    <property type="match status" value="1"/>
</dbReference>
<dbReference type="Gene3D" id="2.60.40.740">
    <property type="match status" value="1"/>
</dbReference>
<dbReference type="NCBIfam" id="TIGR01167">
    <property type="entry name" value="LPXTG_anchor"/>
    <property type="match status" value="1"/>
</dbReference>
<comment type="caution">
    <text evidence="4">The sequence shown here is derived from an EMBL/GenBank/DDBJ whole genome shotgun (WGS) entry which is preliminary data.</text>
</comment>
<dbReference type="NCBIfam" id="NF033902">
    <property type="entry name" value="iso_D2_wall_anc"/>
    <property type="match status" value="1"/>
</dbReference>
<name>B6XW33_9BIFI</name>
<dbReference type="SUPFAM" id="SSF49478">
    <property type="entry name" value="Cna protein B-type domain"/>
    <property type="match status" value="1"/>
</dbReference>
<evidence type="ECO:0000259" key="2">
    <source>
        <dbReference type="Pfam" id="PF16569"/>
    </source>
</evidence>
<keyword evidence="1" id="KW-0472">Membrane</keyword>
<keyword evidence="1" id="KW-0812">Transmembrane</keyword>